<organism evidence="1 2">
    <name type="scientific">Lentibacillus populi</name>
    <dbReference type="NCBI Taxonomy" id="1827502"/>
    <lineage>
        <taxon>Bacteria</taxon>
        <taxon>Bacillati</taxon>
        <taxon>Bacillota</taxon>
        <taxon>Bacilli</taxon>
        <taxon>Bacillales</taxon>
        <taxon>Bacillaceae</taxon>
        <taxon>Lentibacillus</taxon>
    </lineage>
</organism>
<dbReference type="EMBL" id="BMJD01000043">
    <property type="protein sequence ID" value="GGB56459.1"/>
    <property type="molecule type" value="Genomic_DNA"/>
</dbReference>
<protein>
    <submittedName>
        <fullName evidence="1">Uncharacterized protein</fullName>
    </submittedName>
</protein>
<evidence type="ECO:0000313" key="1">
    <source>
        <dbReference type="EMBL" id="GGB56459.1"/>
    </source>
</evidence>
<reference evidence="1" key="1">
    <citation type="journal article" date="2014" name="Int. J. Syst. Evol. Microbiol.">
        <title>Complete genome sequence of Corynebacterium casei LMG S-19264T (=DSM 44701T), isolated from a smear-ripened cheese.</title>
        <authorList>
            <consortium name="US DOE Joint Genome Institute (JGI-PGF)"/>
            <person name="Walter F."/>
            <person name="Albersmeier A."/>
            <person name="Kalinowski J."/>
            <person name="Ruckert C."/>
        </authorList>
    </citation>
    <scope>NUCLEOTIDE SEQUENCE</scope>
    <source>
        <strain evidence="1">CGMCC 1.15454</strain>
    </source>
</reference>
<reference evidence="1" key="2">
    <citation type="submission" date="2020-09" db="EMBL/GenBank/DDBJ databases">
        <authorList>
            <person name="Sun Q."/>
            <person name="Zhou Y."/>
        </authorList>
    </citation>
    <scope>NUCLEOTIDE SEQUENCE</scope>
    <source>
        <strain evidence="1">CGMCC 1.15454</strain>
    </source>
</reference>
<dbReference type="AlphaFoldDB" id="A0A9W5U0Q5"/>
<dbReference type="Proteomes" id="UP000621492">
    <property type="component" value="Unassembled WGS sequence"/>
</dbReference>
<proteinExistence type="predicted"/>
<comment type="caution">
    <text evidence="1">The sequence shown here is derived from an EMBL/GenBank/DDBJ whole genome shotgun (WGS) entry which is preliminary data.</text>
</comment>
<sequence length="81" mass="9393">MCTNTWEMNAFPGYFYVKIPTRCEELPLLTENKSLYLNAFTFYNEDKMVMGGDGSPVISSIKFDVKNMAYQKEWISDVKTT</sequence>
<accession>A0A9W5U0Q5</accession>
<name>A0A9W5U0Q5_9BACI</name>
<gene>
    <name evidence="1" type="ORF">GCM10011409_37560</name>
</gene>
<keyword evidence="2" id="KW-1185">Reference proteome</keyword>
<evidence type="ECO:0000313" key="2">
    <source>
        <dbReference type="Proteomes" id="UP000621492"/>
    </source>
</evidence>